<accession>A0A0U5BIQ0</accession>
<dbReference type="OrthoDB" id="9793697at2"/>
<dbReference type="SUPFAM" id="SSF52091">
    <property type="entry name" value="SpoIIaa-like"/>
    <property type="match status" value="1"/>
</dbReference>
<reference evidence="5" key="5">
    <citation type="submission" date="2019-02" db="EMBL/GenBank/DDBJ databases">
        <authorList>
            <person name="Whitman W."/>
            <person name="Huntemann M."/>
            <person name="Clum A."/>
            <person name="Pillay M."/>
            <person name="Palaniappan K."/>
            <person name="Varghese N."/>
            <person name="Mikhailova N."/>
            <person name="Stamatis D."/>
            <person name="Reddy T."/>
            <person name="Daum C."/>
            <person name="Shapiro N."/>
            <person name="Ivanova N."/>
            <person name="Kyrpides N."/>
            <person name="Woyke T."/>
        </authorList>
    </citation>
    <scope>NUCLEOTIDE SEQUENCE</scope>
    <source>
        <strain evidence="5">AC4r</strain>
    </source>
</reference>
<dbReference type="InterPro" id="IPR003658">
    <property type="entry name" value="Anti-sigma_ant"/>
</dbReference>
<dbReference type="Proteomes" id="UP000292408">
    <property type="component" value="Unassembled WGS sequence"/>
</dbReference>
<reference evidence="4" key="3">
    <citation type="submission" date="2015-12" db="EMBL/GenBank/DDBJ databases">
        <authorList>
            <consortium name="Microcella alkaliphila JAM AC0309 genome sequencing consortium"/>
            <person name="Kurata A."/>
            <person name="Hirose Y."/>
            <person name="Kishimoto N."/>
            <person name="Kobayashi T."/>
        </authorList>
    </citation>
    <scope>NUCLEOTIDE SEQUENCE</scope>
    <source>
        <strain evidence="4">JAM AC0309</strain>
    </source>
</reference>
<dbReference type="CDD" id="cd07043">
    <property type="entry name" value="STAS_anti-anti-sigma_factors"/>
    <property type="match status" value="1"/>
</dbReference>
<organism evidence="4 6">
    <name type="scientific">Microcella alkaliphila</name>
    <dbReference type="NCBI Taxonomy" id="279828"/>
    <lineage>
        <taxon>Bacteria</taxon>
        <taxon>Bacillati</taxon>
        <taxon>Actinomycetota</taxon>
        <taxon>Actinomycetes</taxon>
        <taxon>Micrococcales</taxon>
        <taxon>Microbacteriaceae</taxon>
        <taxon>Microcella</taxon>
    </lineage>
</organism>
<dbReference type="Gene3D" id="3.30.750.24">
    <property type="entry name" value="STAS domain"/>
    <property type="match status" value="1"/>
</dbReference>
<dbReference type="EMBL" id="SGXT01000017">
    <property type="protein sequence ID" value="RZT58351.1"/>
    <property type="molecule type" value="Genomic_DNA"/>
</dbReference>
<protein>
    <recommendedName>
        <fullName evidence="2">Anti-sigma factor antagonist</fullName>
    </recommendedName>
</protein>
<evidence type="ECO:0000313" key="7">
    <source>
        <dbReference type="Proteomes" id="UP000292408"/>
    </source>
</evidence>
<dbReference type="NCBIfam" id="TIGR00377">
    <property type="entry name" value="ant_ant_sig"/>
    <property type="match status" value="1"/>
</dbReference>
<evidence type="ECO:0000256" key="2">
    <source>
        <dbReference type="RuleBase" id="RU003749"/>
    </source>
</evidence>
<comment type="similarity">
    <text evidence="1 2">Belongs to the anti-sigma-factor antagonist family.</text>
</comment>
<dbReference type="PANTHER" id="PTHR33495:SF2">
    <property type="entry name" value="ANTI-SIGMA FACTOR ANTAGONIST TM_1081-RELATED"/>
    <property type="match status" value="1"/>
</dbReference>
<reference evidence="4 6" key="4">
    <citation type="submission" date="2016-01" db="EMBL/GenBank/DDBJ databases">
        <title>Microcella alkaliphila JAM AC0309 whole genome shotgun sequence.</title>
        <authorList>
            <person name="Kurata A."/>
            <person name="Hirose Y."/>
            <person name="Kishimoto N."/>
            <person name="Kobayashi T."/>
        </authorList>
    </citation>
    <scope>NUCLEOTIDE SEQUENCE [LARGE SCALE GENOMIC DNA]</scope>
    <source>
        <strain evidence="4 6">JAM AC0309</strain>
    </source>
</reference>
<dbReference type="AlphaFoldDB" id="A0A0U5BIQ0"/>
<proteinExistence type="inferred from homology"/>
<dbReference type="Pfam" id="PF01740">
    <property type="entry name" value="STAS"/>
    <property type="match status" value="1"/>
</dbReference>
<evidence type="ECO:0000313" key="4">
    <source>
        <dbReference type="EMBL" id="BAU31429.1"/>
    </source>
</evidence>
<gene>
    <name evidence="5" type="ORF">EV140_2120</name>
    <name evidence="4" type="ORF">MalAC0309_0557</name>
</gene>
<dbReference type="InterPro" id="IPR036513">
    <property type="entry name" value="STAS_dom_sf"/>
</dbReference>
<sequence length="111" mass="11682">MDISVTTHSNGITELGVSGRLNMVTAARVRDAIQTAVDDNRGRVAVDLSGVVFLDSSGLGALIAGLKTAREAGGDVRLVRPTEQVELVLDLTNMGSVLKSFDSVESAYPHE</sequence>
<keyword evidence="7" id="KW-1185">Reference proteome</keyword>
<reference evidence="6" key="2">
    <citation type="submission" date="2015-12" db="EMBL/GenBank/DDBJ databases">
        <authorList>
            <person name="Shamseldin A."/>
            <person name="Moawad H."/>
            <person name="Abd El-Rahim W.M."/>
            <person name="Sadowsky M.J."/>
        </authorList>
    </citation>
    <scope>NUCLEOTIDE SEQUENCE [LARGE SCALE GENOMIC DNA]</scope>
    <source>
        <strain evidence="6">JAM AC0309</strain>
    </source>
</reference>
<name>A0A0U5BIQ0_9MICO</name>
<evidence type="ECO:0000313" key="6">
    <source>
        <dbReference type="Proteomes" id="UP000218965"/>
    </source>
</evidence>
<feature type="domain" description="STAS" evidence="3">
    <location>
        <begin position="10"/>
        <end position="111"/>
    </location>
</feature>
<evidence type="ECO:0000256" key="1">
    <source>
        <dbReference type="ARBA" id="ARBA00009013"/>
    </source>
</evidence>
<dbReference type="EMBL" id="AP017315">
    <property type="protein sequence ID" value="BAU31429.1"/>
    <property type="molecule type" value="Genomic_DNA"/>
</dbReference>
<dbReference type="InterPro" id="IPR002645">
    <property type="entry name" value="STAS_dom"/>
</dbReference>
<dbReference type="KEGG" id="malk:MalAC0309_0557"/>
<dbReference type="GO" id="GO:0043856">
    <property type="term" value="F:anti-sigma factor antagonist activity"/>
    <property type="evidence" value="ECO:0007669"/>
    <property type="project" value="InterPro"/>
</dbReference>
<dbReference type="PROSITE" id="PS50801">
    <property type="entry name" value="STAS"/>
    <property type="match status" value="1"/>
</dbReference>
<evidence type="ECO:0000259" key="3">
    <source>
        <dbReference type="PROSITE" id="PS50801"/>
    </source>
</evidence>
<dbReference type="PANTHER" id="PTHR33495">
    <property type="entry name" value="ANTI-SIGMA FACTOR ANTAGONIST TM_1081-RELATED-RELATED"/>
    <property type="match status" value="1"/>
</dbReference>
<reference evidence="5 7" key="1">
    <citation type="journal article" date="2015" name="Stand. Genomic Sci.">
        <title>Genomic Encyclopedia of Bacterial and Archaeal Type Strains, Phase III: the genomes of soil and plant-associated and newly described type strains.</title>
        <authorList>
            <person name="Whitman W.B."/>
            <person name="Woyke T."/>
            <person name="Klenk H.P."/>
            <person name="Zhou Y."/>
            <person name="Lilburn T.G."/>
            <person name="Beck B.J."/>
            <person name="De Vos P."/>
            <person name="Vandamme P."/>
            <person name="Eisen J.A."/>
            <person name="Garrity G."/>
            <person name="Hugenholtz P."/>
            <person name="Kyrpides N.C."/>
        </authorList>
    </citation>
    <scope>NUCLEOTIDE SEQUENCE [LARGE SCALE GENOMIC DNA]</scope>
    <source>
        <strain evidence="5 7">AC4r</strain>
    </source>
</reference>
<dbReference type="RefSeq" id="WP_096420638.1">
    <property type="nucleotide sequence ID" value="NZ_AP017315.1"/>
</dbReference>
<evidence type="ECO:0000313" key="5">
    <source>
        <dbReference type="EMBL" id="RZT58351.1"/>
    </source>
</evidence>
<dbReference type="Proteomes" id="UP000218965">
    <property type="component" value="Chromosome"/>
</dbReference>